<dbReference type="InterPro" id="IPR046002">
    <property type="entry name" value="DUF5958"/>
</dbReference>
<evidence type="ECO:0000313" key="1">
    <source>
        <dbReference type="EMBL" id="MDF3300906.1"/>
    </source>
</evidence>
<organism evidence="1 2">
    <name type="scientific">Streptomyces tropicalis</name>
    <dbReference type="NCBI Taxonomy" id="3034234"/>
    <lineage>
        <taxon>Bacteria</taxon>
        <taxon>Bacillati</taxon>
        <taxon>Actinomycetota</taxon>
        <taxon>Actinomycetes</taxon>
        <taxon>Kitasatosporales</taxon>
        <taxon>Streptomycetaceae</taxon>
        <taxon>Streptomyces</taxon>
    </lineage>
</organism>
<proteinExistence type="predicted"/>
<evidence type="ECO:0000313" key="2">
    <source>
        <dbReference type="Proteomes" id="UP001221150"/>
    </source>
</evidence>
<reference evidence="1 2" key="1">
    <citation type="submission" date="2023-03" db="EMBL/GenBank/DDBJ databases">
        <title>Draft genome sequence of Streptomyces sp. K1PA1 isolated from peat swamp forest in Thailand.</title>
        <authorList>
            <person name="Klaysubun C."/>
            <person name="Duangmal K."/>
        </authorList>
    </citation>
    <scope>NUCLEOTIDE SEQUENCE [LARGE SCALE GENOMIC DNA]</scope>
    <source>
        <strain evidence="1 2">K1PA1</strain>
    </source>
</reference>
<protein>
    <submittedName>
        <fullName evidence="1">DUF5958 family protein</fullName>
    </submittedName>
</protein>
<dbReference type="EMBL" id="JARJBB010000010">
    <property type="protein sequence ID" value="MDF3300906.1"/>
    <property type="molecule type" value="Genomic_DNA"/>
</dbReference>
<accession>A0ABT6A990</accession>
<dbReference type="Pfam" id="PF19383">
    <property type="entry name" value="DUF5958"/>
    <property type="match status" value="1"/>
</dbReference>
<name>A0ABT6A990_9ACTN</name>
<keyword evidence="2" id="KW-1185">Reference proteome</keyword>
<dbReference type="Proteomes" id="UP001221150">
    <property type="component" value="Unassembled WGS sequence"/>
</dbReference>
<comment type="caution">
    <text evidence="1">The sequence shown here is derived from an EMBL/GenBank/DDBJ whole genome shotgun (WGS) entry which is preliminary data.</text>
</comment>
<gene>
    <name evidence="1" type="ORF">P3H78_20220</name>
</gene>
<sequence length="51" mass="6092">MRVPQGKIASLAPIDERRKAFRLLIAVLTIADERRRERFYSGGCDHWWHRI</sequence>
<dbReference type="RefSeq" id="WP_276110471.1">
    <property type="nucleotide sequence ID" value="NZ_JARJBB010000010.1"/>
</dbReference>